<dbReference type="EMBL" id="QLSZ01000001">
    <property type="protein sequence ID" value="RAR75763.1"/>
    <property type="molecule type" value="Genomic_DNA"/>
</dbReference>
<organism evidence="1 2">
    <name type="scientific">Flavobacterium aciduliphilum</name>
    <dbReference type="NCBI Taxonomy" id="1101402"/>
    <lineage>
        <taxon>Bacteria</taxon>
        <taxon>Pseudomonadati</taxon>
        <taxon>Bacteroidota</taxon>
        <taxon>Flavobacteriia</taxon>
        <taxon>Flavobacteriales</taxon>
        <taxon>Flavobacteriaceae</taxon>
        <taxon>Flavobacterium</taxon>
    </lineage>
</organism>
<evidence type="ECO:0000313" key="1">
    <source>
        <dbReference type="EMBL" id="RAR75763.1"/>
    </source>
</evidence>
<protein>
    <submittedName>
        <fullName evidence="1">Uncharacterized protein</fullName>
    </submittedName>
</protein>
<comment type="caution">
    <text evidence="1">The sequence shown here is derived from an EMBL/GenBank/DDBJ whole genome shotgun (WGS) entry which is preliminary data.</text>
</comment>
<gene>
    <name evidence="1" type="ORF">CLV55_101468</name>
</gene>
<accession>A0A328YRJ9</accession>
<keyword evidence="2" id="KW-1185">Reference proteome</keyword>
<evidence type="ECO:0000313" key="2">
    <source>
        <dbReference type="Proteomes" id="UP000248840"/>
    </source>
</evidence>
<name>A0A328YRJ9_9FLAO</name>
<dbReference type="Proteomes" id="UP000248840">
    <property type="component" value="Unassembled WGS sequence"/>
</dbReference>
<dbReference type="RefSeq" id="WP_112112114.1">
    <property type="nucleotide sequence ID" value="NZ_QLSZ01000001.1"/>
</dbReference>
<dbReference type="AlphaFoldDB" id="A0A328YRJ9"/>
<sequence length="113" mass="13261">MTKELAIKLVNRKLNLNLNATNTNWSNINSNGIWSLEPNCSRKTKKLFLLLNNNNSKKIHVFEISENNKIYNKLYSRSDRNVFRLLFNVSDKEFVETLKGLNFNTFLMGQVDY</sequence>
<proteinExistence type="predicted"/>
<reference evidence="1 2" key="1">
    <citation type="submission" date="2018-06" db="EMBL/GenBank/DDBJ databases">
        <title>Genomic Encyclopedia of Archaeal and Bacterial Type Strains, Phase II (KMG-II): from individual species to whole genera.</title>
        <authorList>
            <person name="Goeker M."/>
        </authorList>
    </citation>
    <scope>NUCLEOTIDE SEQUENCE [LARGE SCALE GENOMIC DNA]</scope>
    <source>
        <strain evidence="1 2">DSM 25663</strain>
    </source>
</reference>